<gene>
    <name evidence="4" type="ORF">TVAG_283040</name>
</gene>
<dbReference type="InterPro" id="IPR027267">
    <property type="entry name" value="AH/BAR_dom_sf"/>
</dbReference>
<dbReference type="PROSITE" id="PS50002">
    <property type="entry name" value="SH3"/>
    <property type="match status" value="1"/>
</dbReference>
<dbReference type="EMBL" id="DS113192">
    <property type="protein sequence ID" value="EAY21134.1"/>
    <property type="molecule type" value="Genomic_DNA"/>
</dbReference>
<reference evidence="4" key="1">
    <citation type="submission" date="2006-10" db="EMBL/GenBank/DDBJ databases">
        <authorList>
            <person name="Amadeo P."/>
            <person name="Zhao Q."/>
            <person name="Wortman J."/>
            <person name="Fraser-Liggett C."/>
            <person name="Carlton J."/>
        </authorList>
    </citation>
    <scope>NUCLEOTIDE SEQUENCE</scope>
    <source>
        <strain evidence="4">G3</strain>
    </source>
</reference>
<dbReference type="SMR" id="A2DEK7"/>
<sequence length="433" mass="49384">MLNFDATQAQNEALQKRFEWASAYLDLSNMRMKKLREYIRTVKTEYKKHTSSMPTLKVNNFKKYIPDQSQQAAPGIPGCHTQRLEILGSMSEQIVSELDSFSNFIEGAILEPMADFTFQCEEQLKGIVNKFNEYTKYRHNTKQTAKSCFKDYTNASTAAEKAYKEFLTVTKSGKTDKIEKANKALKDACANYQKSVCNLRQAVCKFNTAHNNYVDFVESAIEQMNQYHPKRIQLISSLVNECLVPSCNTFSNNYRDVKNWFEQSAIPWKIHFTQFIHSKGIVRMIIKPKDFVPISLPFTELSQYEIVAAPLNQIDAPLFIATVTKDFQSQHPFQMNITAGTKIFTYDNLEHEWVLARDPLGQKRYAPSACLKIDRSKIALVRAAQLSTGKGSLAVETGELLTIIGENDTHYTCENIKGEQGQVAKYAVFVEKQ</sequence>
<protein>
    <submittedName>
        <fullName evidence="4">SH3 domain containing protein</fullName>
    </submittedName>
</protein>
<dbReference type="Gene3D" id="1.20.1270.60">
    <property type="entry name" value="Arfaptin homology (AH) domain/BAR domain"/>
    <property type="match status" value="1"/>
</dbReference>
<evidence type="ECO:0000256" key="2">
    <source>
        <dbReference type="PROSITE-ProRule" id="PRU00192"/>
    </source>
</evidence>
<name>A2DEK7_TRIV3</name>
<feature type="domain" description="SH3" evidence="3">
    <location>
        <begin position="316"/>
        <end position="376"/>
    </location>
</feature>
<keyword evidence="1 2" id="KW-0728">SH3 domain</keyword>
<reference evidence="4" key="2">
    <citation type="journal article" date="2007" name="Science">
        <title>Draft genome sequence of the sexually transmitted pathogen Trichomonas vaginalis.</title>
        <authorList>
            <person name="Carlton J.M."/>
            <person name="Hirt R.P."/>
            <person name="Silva J.C."/>
            <person name="Delcher A.L."/>
            <person name="Schatz M."/>
            <person name="Zhao Q."/>
            <person name="Wortman J.R."/>
            <person name="Bidwell S.L."/>
            <person name="Alsmark U.C.M."/>
            <person name="Besteiro S."/>
            <person name="Sicheritz-Ponten T."/>
            <person name="Noel C.J."/>
            <person name="Dacks J.B."/>
            <person name="Foster P.G."/>
            <person name="Simillion C."/>
            <person name="Van de Peer Y."/>
            <person name="Miranda-Saavedra D."/>
            <person name="Barton G.J."/>
            <person name="Westrop G.D."/>
            <person name="Mueller S."/>
            <person name="Dessi D."/>
            <person name="Fiori P.L."/>
            <person name="Ren Q."/>
            <person name="Paulsen I."/>
            <person name="Zhang H."/>
            <person name="Bastida-Corcuera F.D."/>
            <person name="Simoes-Barbosa A."/>
            <person name="Brown M.T."/>
            <person name="Hayes R.D."/>
            <person name="Mukherjee M."/>
            <person name="Okumura C.Y."/>
            <person name="Schneider R."/>
            <person name="Smith A.J."/>
            <person name="Vanacova S."/>
            <person name="Villalvazo M."/>
            <person name="Haas B.J."/>
            <person name="Pertea M."/>
            <person name="Feldblyum T.V."/>
            <person name="Utterback T.R."/>
            <person name="Shu C.L."/>
            <person name="Osoegawa K."/>
            <person name="de Jong P.J."/>
            <person name="Hrdy I."/>
            <person name="Horvathova L."/>
            <person name="Zubacova Z."/>
            <person name="Dolezal P."/>
            <person name="Malik S.B."/>
            <person name="Logsdon J.M. Jr."/>
            <person name="Henze K."/>
            <person name="Gupta A."/>
            <person name="Wang C.C."/>
            <person name="Dunne R.L."/>
            <person name="Upcroft J.A."/>
            <person name="Upcroft P."/>
            <person name="White O."/>
            <person name="Salzberg S.L."/>
            <person name="Tang P."/>
            <person name="Chiu C.-H."/>
            <person name="Lee Y.-S."/>
            <person name="Embley T.M."/>
            <person name="Coombs G.H."/>
            <person name="Mottram J.C."/>
            <person name="Tachezy J."/>
            <person name="Fraser-Liggett C.M."/>
            <person name="Johnson P.J."/>
        </authorList>
    </citation>
    <scope>NUCLEOTIDE SEQUENCE [LARGE SCALE GENOMIC DNA]</scope>
    <source>
        <strain evidence="4">G3</strain>
    </source>
</reference>
<evidence type="ECO:0000313" key="5">
    <source>
        <dbReference type="Proteomes" id="UP000001542"/>
    </source>
</evidence>
<dbReference type="VEuPathDB" id="TrichDB:TVAGG3_0577810"/>
<evidence type="ECO:0000313" key="4">
    <source>
        <dbReference type="EMBL" id="EAY21134.1"/>
    </source>
</evidence>
<evidence type="ECO:0000256" key="1">
    <source>
        <dbReference type="ARBA" id="ARBA00022443"/>
    </source>
</evidence>
<dbReference type="AlphaFoldDB" id="A2DEK7"/>
<organism evidence="4 5">
    <name type="scientific">Trichomonas vaginalis (strain ATCC PRA-98 / G3)</name>
    <dbReference type="NCBI Taxonomy" id="412133"/>
    <lineage>
        <taxon>Eukaryota</taxon>
        <taxon>Metamonada</taxon>
        <taxon>Parabasalia</taxon>
        <taxon>Trichomonadida</taxon>
        <taxon>Trichomonadidae</taxon>
        <taxon>Trichomonas</taxon>
    </lineage>
</organism>
<dbReference type="InterPro" id="IPR036028">
    <property type="entry name" value="SH3-like_dom_sf"/>
</dbReference>
<keyword evidence="5" id="KW-1185">Reference proteome</keyword>
<dbReference type="InParanoid" id="A2DEK7"/>
<evidence type="ECO:0000259" key="3">
    <source>
        <dbReference type="PROSITE" id="PS50002"/>
    </source>
</evidence>
<dbReference type="SUPFAM" id="SSF103657">
    <property type="entry name" value="BAR/IMD domain-like"/>
    <property type="match status" value="1"/>
</dbReference>
<dbReference type="VEuPathDB" id="TrichDB:TVAG_283040"/>
<dbReference type="Proteomes" id="UP000001542">
    <property type="component" value="Unassembled WGS sequence"/>
</dbReference>
<dbReference type="RefSeq" id="XP_001582120.1">
    <property type="nucleotide sequence ID" value="XM_001582070.1"/>
</dbReference>
<proteinExistence type="predicted"/>
<dbReference type="SUPFAM" id="SSF50044">
    <property type="entry name" value="SH3-domain"/>
    <property type="match status" value="1"/>
</dbReference>
<accession>A2DEK7</accession>
<dbReference type="InterPro" id="IPR001452">
    <property type="entry name" value="SH3_domain"/>
</dbReference>
<dbReference type="KEGG" id="tva:5466682"/>